<reference evidence="2" key="1">
    <citation type="journal article" date="2019" name="Int. J. Syst. Evol. Microbiol.">
        <title>The Global Catalogue of Microorganisms (GCM) 10K type strain sequencing project: providing services to taxonomists for standard genome sequencing and annotation.</title>
        <authorList>
            <consortium name="The Broad Institute Genomics Platform"/>
            <consortium name="The Broad Institute Genome Sequencing Center for Infectious Disease"/>
            <person name="Wu L."/>
            <person name="Ma J."/>
        </authorList>
    </citation>
    <scope>NUCLEOTIDE SEQUENCE [LARGE SCALE GENOMIC DNA]</scope>
    <source>
        <strain evidence="2">CGMCC 1.12989</strain>
    </source>
</reference>
<accession>A0ABV8RMQ4</accession>
<evidence type="ECO:0000313" key="1">
    <source>
        <dbReference type="EMBL" id="MFC4294648.1"/>
    </source>
</evidence>
<organism evidence="1 2">
    <name type="scientific">Novosphingobium tardum</name>
    <dbReference type="NCBI Taxonomy" id="1538021"/>
    <lineage>
        <taxon>Bacteria</taxon>
        <taxon>Pseudomonadati</taxon>
        <taxon>Pseudomonadota</taxon>
        <taxon>Alphaproteobacteria</taxon>
        <taxon>Sphingomonadales</taxon>
        <taxon>Sphingomonadaceae</taxon>
        <taxon>Novosphingobium</taxon>
    </lineage>
</organism>
<dbReference type="RefSeq" id="WP_379538094.1">
    <property type="nucleotide sequence ID" value="NZ_JBHSDR010000003.1"/>
</dbReference>
<dbReference type="InterPro" id="IPR021322">
    <property type="entry name" value="DUF2924"/>
</dbReference>
<comment type="caution">
    <text evidence="1">The sequence shown here is derived from an EMBL/GenBank/DDBJ whole genome shotgun (WGS) entry which is preliminary data.</text>
</comment>
<gene>
    <name evidence="1" type="ORF">ACFO0A_06200</name>
</gene>
<dbReference type="EMBL" id="JBHSDR010000003">
    <property type="protein sequence ID" value="MFC4294648.1"/>
    <property type="molecule type" value="Genomic_DNA"/>
</dbReference>
<dbReference type="Pfam" id="PF11149">
    <property type="entry name" value="DUF2924"/>
    <property type="match status" value="1"/>
</dbReference>
<sequence length="143" mass="16355">MGRSQGTLEADLVALITMSCDQLRKHWVETEGPPTPALPEPLLRRLLAQRLQERRHGSLSATVVRELERAGRARRLRGTRRSVPLTAGARLIREWNGQTIAVEVRPDGFWWQERAWRSLSEIAREVTGAHWSGPRFFGLNRRA</sequence>
<keyword evidence="2" id="KW-1185">Reference proteome</keyword>
<proteinExistence type="predicted"/>
<protein>
    <submittedName>
        <fullName evidence="1">DUF2924 domain-containing protein</fullName>
    </submittedName>
</protein>
<dbReference type="Proteomes" id="UP001595828">
    <property type="component" value="Unassembled WGS sequence"/>
</dbReference>
<evidence type="ECO:0000313" key="2">
    <source>
        <dbReference type="Proteomes" id="UP001595828"/>
    </source>
</evidence>
<name>A0ABV8RMQ4_9SPHN</name>